<evidence type="ECO:0000256" key="2">
    <source>
        <dbReference type="ARBA" id="ARBA00022723"/>
    </source>
</evidence>
<dbReference type="GO" id="GO:0005737">
    <property type="term" value="C:cytoplasm"/>
    <property type="evidence" value="ECO:0007669"/>
    <property type="project" value="TreeGrafter"/>
</dbReference>
<comment type="caution">
    <text evidence="5">The sequence shown here is derived from an EMBL/GenBank/DDBJ whole genome shotgun (WGS) entry which is preliminary data.</text>
</comment>
<dbReference type="RefSeq" id="WP_177715708.1">
    <property type="nucleotide sequence ID" value="NZ_JACRSQ010000012.1"/>
</dbReference>
<dbReference type="GO" id="GO:0016832">
    <property type="term" value="F:aldehyde-lyase activity"/>
    <property type="evidence" value="ECO:0007669"/>
    <property type="project" value="TreeGrafter"/>
</dbReference>
<dbReference type="Proteomes" id="UP000657006">
    <property type="component" value="Unassembled WGS sequence"/>
</dbReference>
<organism evidence="5 6">
    <name type="scientific">Bianquea renquensis</name>
    <dbReference type="NCBI Taxonomy" id="2763661"/>
    <lineage>
        <taxon>Bacteria</taxon>
        <taxon>Bacillati</taxon>
        <taxon>Bacillota</taxon>
        <taxon>Clostridia</taxon>
        <taxon>Eubacteriales</taxon>
        <taxon>Bianqueaceae</taxon>
        <taxon>Bianquea</taxon>
    </lineage>
</organism>
<evidence type="ECO:0000256" key="3">
    <source>
        <dbReference type="ARBA" id="ARBA00023239"/>
    </source>
</evidence>
<keyword evidence="6" id="KW-1185">Reference proteome</keyword>
<evidence type="ECO:0000313" key="6">
    <source>
        <dbReference type="Proteomes" id="UP000657006"/>
    </source>
</evidence>
<dbReference type="EMBL" id="JACRSQ010000012">
    <property type="protein sequence ID" value="MBC8543715.1"/>
    <property type="molecule type" value="Genomic_DNA"/>
</dbReference>
<dbReference type="GO" id="GO:0046872">
    <property type="term" value="F:metal ion binding"/>
    <property type="evidence" value="ECO:0007669"/>
    <property type="project" value="UniProtKB-KW"/>
</dbReference>
<dbReference type="Pfam" id="PF03328">
    <property type="entry name" value="HpcH_HpaI"/>
    <property type="match status" value="1"/>
</dbReference>
<dbReference type="InterPro" id="IPR050251">
    <property type="entry name" value="HpcH-HpaI_aldolase"/>
</dbReference>
<comment type="similarity">
    <text evidence="1">Belongs to the HpcH/HpaI aldolase family.</text>
</comment>
<keyword evidence="2" id="KW-0479">Metal-binding</keyword>
<feature type="domain" description="HpcH/HpaI aldolase/citrate lyase" evidence="4">
    <location>
        <begin position="18"/>
        <end position="241"/>
    </location>
</feature>
<dbReference type="PANTHER" id="PTHR30502">
    <property type="entry name" value="2-KETO-3-DEOXY-L-RHAMNONATE ALDOLASE"/>
    <property type="match status" value="1"/>
</dbReference>
<dbReference type="SUPFAM" id="SSF51621">
    <property type="entry name" value="Phosphoenolpyruvate/pyruvate domain"/>
    <property type="match status" value="1"/>
</dbReference>
<dbReference type="Gene3D" id="3.20.20.60">
    <property type="entry name" value="Phosphoenolpyruvate-binding domains"/>
    <property type="match status" value="1"/>
</dbReference>
<name>A0A926DR74_9FIRM</name>
<accession>A0A926DR74</accession>
<dbReference type="InterPro" id="IPR040442">
    <property type="entry name" value="Pyrv_kinase-like_dom_sf"/>
</dbReference>
<gene>
    <name evidence="5" type="ORF">H8730_09170</name>
</gene>
<evidence type="ECO:0000313" key="5">
    <source>
        <dbReference type="EMBL" id="MBC8543715.1"/>
    </source>
</evidence>
<evidence type="ECO:0000256" key="1">
    <source>
        <dbReference type="ARBA" id="ARBA00005568"/>
    </source>
</evidence>
<dbReference type="AlphaFoldDB" id="A0A926DR74"/>
<protein>
    <submittedName>
        <fullName evidence="5">Aldolase</fullName>
    </submittedName>
</protein>
<reference evidence="5" key="1">
    <citation type="submission" date="2020-08" db="EMBL/GenBank/DDBJ databases">
        <title>Genome public.</title>
        <authorList>
            <person name="Liu C."/>
            <person name="Sun Q."/>
        </authorList>
    </citation>
    <scope>NUCLEOTIDE SEQUENCE</scope>
    <source>
        <strain evidence="5">NSJ-32</strain>
    </source>
</reference>
<keyword evidence="3" id="KW-0456">Lyase</keyword>
<dbReference type="InterPro" id="IPR015813">
    <property type="entry name" value="Pyrv/PenolPyrv_kinase-like_dom"/>
</dbReference>
<evidence type="ECO:0000259" key="4">
    <source>
        <dbReference type="Pfam" id="PF03328"/>
    </source>
</evidence>
<dbReference type="InterPro" id="IPR005000">
    <property type="entry name" value="Aldolase/citrate-lyase_domain"/>
</dbReference>
<sequence>MTLKEKVINRSYMTGTHVHLLDASVTEMLSYLGYDFIWLDMEHTQLSCEDAYHHLMAAKAGGTPVVVRVPADDLTITKKILEIGVGGIVFPMVRDYEHAKELISWTLYPPYGKRGCGPKGAVRYGLDTESEFYGKGHLEVCRFIQIEQKSAVLEAERIAQIPYLDGCILGMHDLSGSIHRLGDVFSEENLKLARSAITAFKSQNKSVGVSTTATDKKTLSLYHGMGINMIAAGADYSYIIEAAKGTLRTIKDIQGEGKIPPTWKGHR</sequence>
<proteinExistence type="inferred from homology"/>
<dbReference type="PANTHER" id="PTHR30502:SF0">
    <property type="entry name" value="PHOSPHOENOLPYRUVATE CARBOXYLASE FAMILY PROTEIN"/>
    <property type="match status" value="1"/>
</dbReference>